<keyword evidence="2" id="KW-1185">Reference proteome</keyword>
<evidence type="ECO:0000313" key="2">
    <source>
        <dbReference type="Proteomes" id="UP001550210"/>
    </source>
</evidence>
<proteinExistence type="predicted"/>
<dbReference type="RefSeq" id="WP_355404749.1">
    <property type="nucleotide sequence ID" value="NZ_JBEGHN010000056.1"/>
</dbReference>
<comment type="caution">
    <text evidence="1">The sequence shown here is derived from an EMBL/GenBank/DDBJ whole genome shotgun (WGS) entry which is preliminary data.</text>
</comment>
<sequence length="161" mass="18357">MNDELDVRVQIGGGEEARWQMSIEGDGPWHLRLRSPDGIEAAAVGDNAFEALRSIREQLAPRGIIMCCNGARVDVRPSGFSASHGAWMIYVLHMWRPSTVRDLVPIFGYAHPSKVGSVEEQDAYWEHHLKNRKNLLNFINPVWWVYFLTASRGKPKAFNRR</sequence>
<organism evidence="1 2">
    <name type="scientific">Streptomyces ossamyceticus</name>
    <dbReference type="NCBI Taxonomy" id="249581"/>
    <lineage>
        <taxon>Bacteria</taxon>
        <taxon>Bacillati</taxon>
        <taxon>Actinomycetota</taxon>
        <taxon>Actinomycetes</taxon>
        <taxon>Kitasatosporales</taxon>
        <taxon>Streptomycetaceae</taxon>
        <taxon>Streptomyces</taxon>
    </lineage>
</organism>
<dbReference type="Proteomes" id="UP001550210">
    <property type="component" value="Unassembled WGS sequence"/>
</dbReference>
<accession>A0ABV2VDG9</accession>
<dbReference type="EMBL" id="JBEXPZ010000097">
    <property type="protein sequence ID" value="MET9851075.1"/>
    <property type="molecule type" value="Genomic_DNA"/>
</dbReference>
<gene>
    <name evidence="1" type="ORF">ABZZ21_42375</name>
</gene>
<protein>
    <submittedName>
        <fullName evidence="1">Uncharacterized protein</fullName>
    </submittedName>
</protein>
<evidence type="ECO:0000313" key="1">
    <source>
        <dbReference type="EMBL" id="MET9851075.1"/>
    </source>
</evidence>
<name>A0ABV2VDG9_9ACTN</name>
<reference evidence="1 2" key="1">
    <citation type="submission" date="2024-06" db="EMBL/GenBank/DDBJ databases">
        <title>The Natural Products Discovery Center: Release of the First 8490 Sequenced Strains for Exploring Actinobacteria Biosynthetic Diversity.</title>
        <authorList>
            <person name="Kalkreuter E."/>
            <person name="Kautsar S.A."/>
            <person name="Yang D."/>
            <person name="Bader C.D."/>
            <person name="Teijaro C.N."/>
            <person name="Fluegel L."/>
            <person name="Davis C.M."/>
            <person name="Simpson J.R."/>
            <person name="Lauterbach L."/>
            <person name="Steele A.D."/>
            <person name="Gui C."/>
            <person name="Meng S."/>
            <person name="Li G."/>
            <person name="Viehrig K."/>
            <person name="Ye F."/>
            <person name="Su P."/>
            <person name="Kiefer A.F."/>
            <person name="Nichols A."/>
            <person name="Cepeda A.J."/>
            <person name="Yan W."/>
            <person name="Fan B."/>
            <person name="Jiang Y."/>
            <person name="Adhikari A."/>
            <person name="Zheng C.-J."/>
            <person name="Schuster L."/>
            <person name="Cowan T.M."/>
            <person name="Smanski M.J."/>
            <person name="Chevrette M.G."/>
            <person name="De Carvalho L.P.S."/>
            <person name="Shen B."/>
        </authorList>
    </citation>
    <scope>NUCLEOTIDE SEQUENCE [LARGE SCALE GENOMIC DNA]</scope>
    <source>
        <strain evidence="1 2">NPDC006434</strain>
    </source>
</reference>